<dbReference type="InterPro" id="IPR044666">
    <property type="entry name" value="Cyclophilin_A-like"/>
</dbReference>
<comment type="catalytic activity">
    <reaction evidence="1">
        <text>[protein]-peptidylproline (omega=180) = [protein]-peptidylproline (omega=0)</text>
        <dbReference type="Rhea" id="RHEA:16237"/>
        <dbReference type="Rhea" id="RHEA-COMP:10747"/>
        <dbReference type="Rhea" id="RHEA-COMP:10748"/>
        <dbReference type="ChEBI" id="CHEBI:83833"/>
        <dbReference type="ChEBI" id="CHEBI:83834"/>
        <dbReference type="EC" id="5.2.1.8"/>
    </reaction>
</comment>
<dbReference type="VEuPathDB" id="FungiDB:AB675_10012"/>
<comment type="caution">
    <text evidence="7">The sequence shown here is derived from an EMBL/GenBank/DDBJ whole genome shotgun (WGS) entry which is preliminary data.</text>
</comment>
<name>A0A0N1GZT8_9EURO</name>
<dbReference type="PANTHER" id="PTHR45625:SF6">
    <property type="entry name" value="SPLICEOSOME-ASSOCIATED PROTEIN CWC27 HOMOLOG"/>
    <property type="match status" value="1"/>
</dbReference>
<sequence length="557" mass="60815">MSTHYNTEPPPTASVLLHTTAGAIPISLFAAQTPLTTRNFLQHCLDGTYDNTIFHRNAPGFVLQTGDPTGTGEGGENIYEDKEFERYDEHWARLMGREAGEKIVFGDEVHSRLKFNRRGLVGMAKSEGGTGSGYGSQWFITLGDARVQLEGRCTMFGRVEGEGIYNVKVLRIEVTMWPKGEAWEGMRRRVKVVKSIEQVPKKPAAKKAKKPKAVLSFGDDEDGGDVPVKPKKAKFNTALIDASTVKDDVKVNGTVKPNPQVRPPSPPPQTIPAKRKASDASSRSPQHHRKPSSPESSMQLPLRNPEQPSRSPSEPSSRSSSPTHRRQSASKSRAALEDEINALKASMKRSNHSTIGDISRKQSALEALIPATSTRGRKRPRPGDTGSGKDEAKALKMLNAFRARLEGADGGGTTKTTTKSVASATNGSSSKAKLNGADPPSASPPASENEGDEEARLCDLHFIANCQSCFAAEQAEREGDTDADILSKDDDDRSFLSHSLNFAKDMLGKDTEWRKGIRNREVEDDGGLVVIDPRAKEREILGKKAKGRGKEREWDQR</sequence>
<evidence type="ECO:0000313" key="8">
    <source>
        <dbReference type="Proteomes" id="UP000038010"/>
    </source>
</evidence>
<protein>
    <submittedName>
        <fullName evidence="7">Peptidyl-prolyl isomerase cwc27</fullName>
    </submittedName>
</protein>
<feature type="compositionally biased region" description="Low complexity" evidence="5">
    <location>
        <begin position="437"/>
        <end position="447"/>
    </location>
</feature>
<dbReference type="GO" id="GO:0071013">
    <property type="term" value="C:catalytic step 2 spliceosome"/>
    <property type="evidence" value="ECO:0007669"/>
    <property type="project" value="TreeGrafter"/>
</dbReference>
<dbReference type="STRING" id="1664694.A0A0N1GZT8"/>
<dbReference type="Proteomes" id="UP000038010">
    <property type="component" value="Unassembled WGS sequence"/>
</dbReference>
<dbReference type="Gene3D" id="2.40.100.10">
    <property type="entry name" value="Cyclophilin-like"/>
    <property type="match status" value="1"/>
</dbReference>
<comment type="similarity">
    <text evidence="4">Belongs to the cyclophilin-type PPIase family. CWC27 subfamily.</text>
</comment>
<evidence type="ECO:0000259" key="6">
    <source>
        <dbReference type="PROSITE" id="PS50072"/>
    </source>
</evidence>
<evidence type="ECO:0000256" key="2">
    <source>
        <dbReference type="ARBA" id="ARBA00004123"/>
    </source>
</evidence>
<comment type="subcellular location">
    <subcellularLocation>
        <location evidence="2">Nucleus</location>
    </subcellularLocation>
</comment>
<evidence type="ECO:0000256" key="1">
    <source>
        <dbReference type="ARBA" id="ARBA00000971"/>
    </source>
</evidence>
<dbReference type="Pfam" id="PF00160">
    <property type="entry name" value="Pro_isomerase"/>
    <property type="match status" value="1"/>
</dbReference>
<feature type="domain" description="PPIase cyclophilin-type" evidence="6">
    <location>
        <begin position="18"/>
        <end position="171"/>
    </location>
</feature>
<accession>A0A0N1GZT8</accession>
<feature type="compositionally biased region" description="Polar residues" evidence="5">
    <location>
        <begin position="420"/>
        <end position="432"/>
    </location>
</feature>
<dbReference type="PANTHER" id="PTHR45625">
    <property type="entry name" value="PEPTIDYL-PROLYL CIS-TRANS ISOMERASE-RELATED"/>
    <property type="match status" value="1"/>
</dbReference>
<proteinExistence type="inferred from homology"/>
<feature type="compositionally biased region" description="Pro residues" evidence="5">
    <location>
        <begin position="260"/>
        <end position="270"/>
    </location>
</feature>
<feature type="compositionally biased region" description="Low complexity" evidence="5">
    <location>
        <begin position="303"/>
        <end position="322"/>
    </location>
</feature>
<dbReference type="InterPro" id="IPR002130">
    <property type="entry name" value="Cyclophilin-type_PPIase_dom"/>
</dbReference>
<evidence type="ECO:0000256" key="4">
    <source>
        <dbReference type="ARBA" id="ARBA00038509"/>
    </source>
</evidence>
<keyword evidence="7" id="KW-0413">Isomerase</keyword>
<keyword evidence="3" id="KW-0539">Nucleus</keyword>
<dbReference type="GeneID" id="28730630"/>
<dbReference type="RefSeq" id="XP_017996676.1">
    <property type="nucleotide sequence ID" value="XM_018138750.1"/>
</dbReference>
<dbReference type="PROSITE" id="PS50072">
    <property type="entry name" value="CSA_PPIASE_2"/>
    <property type="match status" value="1"/>
</dbReference>
<dbReference type="EMBL" id="LFJN01000029">
    <property type="protein sequence ID" value="KPI36713.1"/>
    <property type="molecule type" value="Genomic_DNA"/>
</dbReference>
<dbReference type="GO" id="GO:0003755">
    <property type="term" value="F:peptidyl-prolyl cis-trans isomerase activity"/>
    <property type="evidence" value="ECO:0007669"/>
    <property type="project" value="UniProtKB-EC"/>
</dbReference>
<evidence type="ECO:0000313" key="7">
    <source>
        <dbReference type="EMBL" id="KPI36713.1"/>
    </source>
</evidence>
<dbReference type="OrthoDB" id="442970at2759"/>
<feature type="region of interest" description="Disordered" evidence="5">
    <location>
        <begin position="249"/>
        <end position="454"/>
    </location>
</feature>
<organism evidence="7 8">
    <name type="scientific">Cyphellophora attinorum</name>
    <dbReference type="NCBI Taxonomy" id="1664694"/>
    <lineage>
        <taxon>Eukaryota</taxon>
        <taxon>Fungi</taxon>
        <taxon>Dikarya</taxon>
        <taxon>Ascomycota</taxon>
        <taxon>Pezizomycotina</taxon>
        <taxon>Eurotiomycetes</taxon>
        <taxon>Chaetothyriomycetidae</taxon>
        <taxon>Chaetothyriales</taxon>
        <taxon>Cyphellophoraceae</taxon>
        <taxon>Cyphellophora</taxon>
    </lineage>
</organism>
<evidence type="ECO:0000256" key="5">
    <source>
        <dbReference type="SAM" id="MobiDB-lite"/>
    </source>
</evidence>
<reference evidence="7 8" key="1">
    <citation type="submission" date="2015-06" db="EMBL/GenBank/DDBJ databases">
        <title>Draft genome of the ant-associated black yeast Phialophora attae CBS 131958.</title>
        <authorList>
            <person name="Moreno L.F."/>
            <person name="Stielow B.J."/>
            <person name="de Hoog S."/>
            <person name="Vicente V.A."/>
            <person name="Weiss V.A."/>
            <person name="de Vries M."/>
            <person name="Cruz L.M."/>
            <person name="Souza E.M."/>
        </authorList>
    </citation>
    <scope>NUCLEOTIDE SEQUENCE [LARGE SCALE GENOMIC DNA]</scope>
    <source>
        <strain evidence="7 8">CBS 131958</strain>
    </source>
</reference>
<dbReference type="AlphaFoldDB" id="A0A0N1GZT8"/>
<dbReference type="SUPFAM" id="SSF50891">
    <property type="entry name" value="Cyclophilin-like"/>
    <property type="match status" value="1"/>
</dbReference>
<keyword evidence="8" id="KW-1185">Reference proteome</keyword>
<dbReference type="InterPro" id="IPR029000">
    <property type="entry name" value="Cyclophilin-like_dom_sf"/>
</dbReference>
<gene>
    <name evidence="7" type="ORF">AB675_10012</name>
</gene>
<evidence type="ECO:0000256" key="3">
    <source>
        <dbReference type="ARBA" id="ARBA00023242"/>
    </source>
</evidence>
<feature type="compositionally biased region" description="Basic residues" evidence="5">
    <location>
        <begin position="203"/>
        <end position="212"/>
    </location>
</feature>
<feature type="region of interest" description="Disordered" evidence="5">
    <location>
        <begin position="201"/>
        <end position="229"/>
    </location>
</feature>